<organism evidence="1 2">
    <name type="scientific">Neophaeococcomyces mojaviensis</name>
    <dbReference type="NCBI Taxonomy" id="3383035"/>
    <lineage>
        <taxon>Eukaryota</taxon>
        <taxon>Fungi</taxon>
        <taxon>Dikarya</taxon>
        <taxon>Ascomycota</taxon>
        <taxon>Pezizomycotina</taxon>
        <taxon>Eurotiomycetes</taxon>
        <taxon>Chaetothyriomycetidae</taxon>
        <taxon>Chaetothyriales</taxon>
        <taxon>Chaetothyriales incertae sedis</taxon>
        <taxon>Neophaeococcomyces</taxon>
    </lineage>
</organism>
<proteinExistence type="predicted"/>
<accession>A0ACC3A3S8</accession>
<evidence type="ECO:0000313" key="2">
    <source>
        <dbReference type="Proteomes" id="UP001172386"/>
    </source>
</evidence>
<sequence length="262" mass="27968">MSSSMSFMSTPSAAKQLAEEHPKRVVVKQNSREVAASSVFVDCSTIDIATSNNIRDAVNQKCASAKFYDCPLSGGSLGAENGTLAFMLGCGSDDCNIEVLEEILSMMGNPIILCGGPSLSLLAKFCNNYCSGLITIATSEAFNIAISHGMDPRVLHKIFKTSTAGSTINDKWNPVPGLYPDAPASHGYQGGFRIQLMRKDFALAVDAASQVGARLTLADTALKVYTEASEDPSCKDLDSRVIFRYLGGNEDWAVDRSVSQAD</sequence>
<comment type="caution">
    <text evidence="1">The sequence shown here is derived from an EMBL/GenBank/DDBJ whole genome shotgun (WGS) entry which is preliminary data.</text>
</comment>
<protein>
    <submittedName>
        <fullName evidence="1">Uncharacterized protein</fullName>
    </submittedName>
</protein>
<reference evidence="1" key="1">
    <citation type="submission" date="2022-10" db="EMBL/GenBank/DDBJ databases">
        <title>Culturing micro-colonial fungi from biological soil crusts in the Mojave desert and describing Neophaeococcomyces mojavensis, and introducing the new genera and species Taxawa tesnikishii.</title>
        <authorList>
            <person name="Kurbessoian T."/>
            <person name="Stajich J.E."/>
        </authorList>
    </citation>
    <scope>NUCLEOTIDE SEQUENCE</scope>
    <source>
        <strain evidence="1">JES_112</strain>
    </source>
</reference>
<dbReference type="Proteomes" id="UP001172386">
    <property type="component" value="Unassembled WGS sequence"/>
</dbReference>
<name>A0ACC3A3S8_9EURO</name>
<evidence type="ECO:0000313" key="1">
    <source>
        <dbReference type="EMBL" id="KAJ9654697.1"/>
    </source>
</evidence>
<dbReference type="EMBL" id="JAPDRQ010000114">
    <property type="protein sequence ID" value="KAJ9654697.1"/>
    <property type="molecule type" value="Genomic_DNA"/>
</dbReference>
<keyword evidence="2" id="KW-1185">Reference proteome</keyword>
<gene>
    <name evidence="1" type="ORF">H2198_006287</name>
</gene>